<dbReference type="GO" id="GO:0008270">
    <property type="term" value="F:zinc ion binding"/>
    <property type="evidence" value="ECO:0007669"/>
    <property type="project" value="TreeGrafter"/>
</dbReference>
<dbReference type="PANTHER" id="PTHR33202">
    <property type="entry name" value="ZINC UPTAKE REGULATION PROTEIN"/>
    <property type="match status" value="1"/>
</dbReference>
<dbReference type="InterPro" id="IPR002481">
    <property type="entry name" value="FUR"/>
</dbReference>
<dbReference type="AlphaFoldDB" id="A0A401XKL0"/>
<evidence type="ECO:0000313" key="2">
    <source>
        <dbReference type="EMBL" id="GCD77549.1"/>
    </source>
</evidence>
<gene>
    <name evidence="2" type="ORF">JCM31826_10310</name>
</gene>
<evidence type="ECO:0000256" key="1">
    <source>
        <dbReference type="PIRSR" id="PIRSR602481-1"/>
    </source>
</evidence>
<accession>A0A401XKL0</accession>
<organism evidence="2 3">
    <name type="scientific">Thermaurantimonas aggregans</name>
    <dbReference type="NCBI Taxonomy" id="2173829"/>
    <lineage>
        <taxon>Bacteria</taxon>
        <taxon>Pseudomonadati</taxon>
        <taxon>Bacteroidota</taxon>
        <taxon>Flavobacteriia</taxon>
        <taxon>Flavobacteriales</taxon>
        <taxon>Schleiferiaceae</taxon>
        <taxon>Thermaurantimonas</taxon>
    </lineage>
</organism>
<keyword evidence="1" id="KW-0479">Metal-binding</keyword>
<feature type="binding site" evidence="1">
    <location>
        <position position="102"/>
    </location>
    <ligand>
        <name>Zn(2+)</name>
        <dbReference type="ChEBI" id="CHEBI:29105"/>
    </ligand>
</feature>
<dbReference type="Proteomes" id="UP000286715">
    <property type="component" value="Unassembled WGS sequence"/>
</dbReference>
<reference evidence="2 3" key="1">
    <citation type="submission" date="2018-11" db="EMBL/GenBank/DDBJ databases">
        <title>Schleiferia aggregans sp. nov., a moderately thermophilic heterotrophic bacterium isolated from microbial mats at a terrestrial hot spring.</title>
        <authorList>
            <person name="Iino T."/>
            <person name="Ohkuma M."/>
            <person name="Haruta S."/>
        </authorList>
    </citation>
    <scope>NUCLEOTIDE SEQUENCE [LARGE SCALE GENOMIC DNA]</scope>
    <source>
        <strain evidence="2 3">LA</strain>
    </source>
</reference>
<name>A0A401XKL0_9FLAO</name>
<dbReference type="Pfam" id="PF01475">
    <property type="entry name" value="FUR"/>
    <property type="match status" value="1"/>
</dbReference>
<dbReference type="GO" id="GO:0003700">
    <property type="term" value="F:DNA-binding transcription factor activity"/>
    <property type="evidence" value="ECO:0007669"/>
    <property type="project" value="InterPro"/>
</dbReference>
<keyword evidence="1" id="KW-0862">Zinc</keyword>
<comment type="caution">
    <text evidence="2">The sequence shown here is derived from an EMBL/GenBank/DDBJ whole genome shotgun (WGS) entry which is preliminary data.</text>
</comment>
<dbReference type="RefSeq" id="WP_124397614.1">
    <property type="nucleotide sequence ID" value="NZ_BHZE01000008.1"/>
</dbReference>
<dbReference type="GO" id="GO:0000976">
    <property type="term" value="F:transcription cis-regulatory region binding"/>
    <property type="evidence" value="ECO:0007669"/>
    <property type="project" value="TreeGrafter"/>
</dbReference>
<feature type="binding site" evidence="1">
    <location>
        <position position="99"/>
    </location>
    <ligand>
        <name>Zn(2+)</name>
        <dbReference type="ChEBI" id="CHEBI:29105"/>
    </ligand>
</feature>
<dbReference type="OrthoDB" id="594893at2"/>
<dbReference type="SUPFAM" id="SSF46785">
    <property type="entry name" value="Winged helix' DNA-binding domain"/>
    <property type="match status" value="1"/>
</dbReference>
<dbReference type="GO" id="GO:0045892">
    <property type="term" value="P:negative regulation of DNA-templated transcription"/>
    <property type="evidence" value="ECO:0007669"/>
    <property type="project" value="TreeGrafter"/>
</dbReference>
<sequence>MMHLENLSAEDLLRKANLKVTKWRKVLLQKIMDNESGISYSDLSQSEDFTGHRVTLYRALIDLEEAGLVEKLRDATGAVKYMLKTAEGQSHKLHPHFSCRVCNSMVCLSDIDLPKIVLPPGFKNEQMVCLVYGLCSKCNASMA</sequence>
<feature type="binding site" evidence="1">
    <location>
        <position position="138"/>
    </location>
    <ligand>
        <name>Zn(2+)</name>
        <dbReference type="ChEBI" id="CHEBI:29105"/>
    </ligand>
</feature>
<protein>
    <submittedName>
        <fullName evidence="2">Uncharacterized protein</fullName>
    </submittedName>
</protein>
<comment type="cofactor">
    <cofactor evidence="1">
        <name>Zn(2+)</name>
        <dbReference type="ChEBI" id="CHEBI:29105"/>
    </cofactor>
    <text evidence="1">Binds 1 zinc ion per subunit.</text>
</comment>
<proteinExistence type="predicted"/>
<feature type="binding site" evidence="1">
    <location>
        <position position="135"/>
    </location>
    <ligand>
        <name>Zn(2+)</name>
        <dbReference type="ChEBI" id="CHEBI:29105"/>
    </ligand>
</feature>
<dbReference type="PANTHER" id="PTHR33202:SF7">
    <property type="entry name" value="FERRIC UPTAKE REGULATION PROTEIN"/>
    <property type="match status" value="1"/>
</dbReference>
<dbReference type="GO" id="GO:1900376">
    <property type="term" value="P:regulation of secondary metabolite biosynthetic process"/>
    <property type="evidence" value="ECO:0007669"/>
    <property type="project" value="TreeGrafter"/>
</dbReference>
<dbReference type="Gene3D" id="1.10.10.10">
    <property type="entry name" value="Winged helix-like DNA-binding domain superfamily/Winged helix DNA-binding domain"/>
    <property type="match status" value="1"/>
</dbReference>
<dbReference type="EMBL" id="BHZE01000008">
    <property type="protein sequence ID" value="GCD77549.1"/>
    <property type="molecule type" value="Genomic_DNA"/>
</dbReference>
<keyword evidence="3" id="KW-1185">Reference proteome</keyword>
<evidence type="ECO:0000313" key="3">
    <source>
        <dbReference type="Proteomes" id="UP000286715"/>
    </source>
</evidence>
<dbReference type="InterPro" id="IPR036390">
    <property type="entry name" value="WH_DNA-bd_sf"/>
</dbReference>
<dbReference type="InterPro" id="IPR036388">
    <property type="entry name" value="WH-like_DNA-bd_sf"/>
</dbReference>